<proteinExistence type="predicted"/>
<evidence type="ECO:0000313" key="2">
    <source>
        <dbReference type="Proteomes" id="UP000016927"/>
    </source>
</evidence>
<gene>
    <name evidence="1" type="ORF">NBO_546g0001</name>
</gene>
<keyword evidence="2" id="KW-1185">Reference proteome</keyword>
<dbReference type="AlphaFoldDB" id="R0KPJ9"/>
<protein>
    <submittedName>
        <fullName evidence="1">Uncharacterized protein</fullName>
    </submittedName>
</protein>
<dbReference type="EMBL" id="KB909453">
    <property type="protein sequence ID" value="EOB12112.1"/>
    <property type="molecule type" value="Genomic_DNA"/>
</dbReference>
<organism evidence="1 2">
    <name type="scientific">Nosema bombycis (strain CQ1 / CVCC 102059)</name>
    <name type="common">Microsporidian parasite</name>
    <name type="synonym">Pebrine of silkworm</name>
    <dbReference type="NCBI Taxonomy" id="578461"/>
    <lineage>
        <taxon>Eukaryota</taxon>
        <taxon>Fungi</taxon>
        <taxon>Fungi incertae sedis</taxon>
        <taxon>Microsporidia</taxon>
        <taxon>Nosematidae</taxon>
        <taxon>Nosema</taxon>
    </lineage>
</organism>
<dbReference type="VEuPathDB" id="MicrosporidiaDB:NBO_546g0001"/>
<dbReference type="Proteomes" id="UP000016927">
    <property type="component" value="Unassembled WGS sequence"/>
</dbReference>
<sequence>MNLYFDLGTEIKSTTTEAIFLSPTTFRKLRIEPNFRLLFCNIISNYNSNQISIQNDLVFQYGFVEKFNFYSLIEDNFAKIRKIPYLPLRSLKLAENGIENYIYKKNSVKIAYPELEPIKESLTSLSCLGYRFEIRVKGLFIGSGINFLHSLFNPSSFVSIFYSTFLFIVNANLNIFNHSIKGNKLKDFQRNIIIETIFKEFFIKGSYNNHFLPSTLNLKKFLSNDFSLISKEVFEISKEEECFASRKLIKLLKEKDEYNKLGHILDNFNTIDNFTTKDIFSAINVCYLQYINDYKKKYKIDDIILNYKNLGRNIIYLKKDNSSLSLNYFINKTLFSSKTQKENMPYWYLLIFAKKKFDVTTEIFNDHICTYIIKHGLNIGFLHKNKSNEDHEYF</sequence>
<reference evidence="1 2" key="1">
    <citation type="journal article" date="2013" name="BMC Genomics">
        <title>Comparative genomics of parasitic silkworm microsporidia reveal an association between genome expansion and host adaptation.</title>
        <authorList>
            <person name="Pan G."/>
            <person name="Xu J."/>
            <person name="Li T."/>
            <person name="Xia Q."/>
            <person name="Liu S.L."/>
            <person name="Zhang G."/>
            <person name="Li S."/>
            <person name="Li C."/>
            <person name="Liu H."/>
            <person name="Yang L."/>
            <person name="Liu T."/>
            <person name="Zhang X."/>
            <person name="Wu Z."/>
            <person name="Fan W."/>
            <person name="Dang X."/>
            <person name="Xiang H."/>
            <person name="Tao M."/>
            <person name="Li Y."/>
            <person name="Hu J."/>
            <person name="Li Z."/>
            <person name="Lin L."/>
            <person name="Luo J."/>
            <person name="Geng L."/>
            <person name="Wang L."/>
            <person name="Long M."/>
            <person name="Wan Y."/>
            <person name="He N."/>
            <person name="Zhang Z."/>
            <person name="Lu C."/>
            <person name="Keeling P.J."/>
            <person name="Wang J."/>
            <person name="Xiang Z."/>
            <person name="Zhou Z."/>
        </authorList>
    </citation>
    <scope>NUCLEOTIDE SEQUENCE [LARGE SCALE GENOMIC DNA]</scope>
    <source>
        <strain evidence="2">CQ1 / CVCC 102059</strain>
    </source>
</reference>
<accession>R0KPJ9</accession>
<evidence type="ECO:0000313" key="1">
    <source>
        <dbReference type="EMBL" id="EOB12112.1"/>
    </source>
</evidence>
<name>R0KPJ9_NOSB1</name>
<dbReference type="HOGENOM" id="CLU_700381_0_0_1"/>